<sequence length="250" mass="29383">MLALVIAVVVSILSPFWTSHSIEITEDGMFVVQGDMLYRRNPFLRTALKGKQWPNATVYFQFENQDEYDDDDVKLIEESMKYIEEKSCVKFVKRTNEPYFVQIRALKGCKAEIGYMQVERQQLILDFPNCMIKGIIIHELMHTLGFIHEQTRFDRDKHITVHFDNIRDGKHDNYELTCERQSDTLGEPYDAKSVMHYLWNDFAKDTNKPSISSKVDSVKKDDFGEALQHGRLSEIDIRKLNKYYKCANKY</sequence>
<keyword evidence="2 8" id="KW-0645">Protease</keyword>
<evidence type="ECO:0000256" key="2">
    <source>
        <dbReference type="ARBA" id="ARBA00022670"/>
    </source>
</evidence>
<evidence type="ECO:0000256" key="4">
    <source>
        <dbReference type="ARBA" id="ARBA00022801"/>
    </source>
</evidence>
<keyword evidence="9" id="KW-0732">Signal</keyword>
<feature type="active site" evidence="8">
    <location>
        <position position="139"/>
    </location>
</feature>
<dbReference type="InterPro" id="IPR006026">
    <property type="entry name" value="Peptidase_Metallo"/>
</dbReference>
<evidence type="ECO:0000256" key="3">
    <source>
        <dbReference type="ARBA" id="ARBA00022723"/>
    </source>
</evidence>
<dbReference type="Proteomes" id="UP000288716">
    <property type="component" value="Unassembled WGS sequence"/>
</dbReference>
<dbReference type="PANTHER" id="PTHR10127:SF780">
    <property type="entry name" value="METALLOENDOPEPTIDASE"/>
    <property type="match status" value="1"/>
</dbReference>
<evidence type="ECO:0000259" key="10">
    <source>
        <dbReference type="PROSITE" id="PS51864"/>
    </source>
</evidence>
<evidence type="ECO:0000256" key="6">
    <source>
        <dbReference type="ARBA" id="ARBA00023049"/>
    </source>
</evidence>
<gene>
    <name evidence="11" type="ORF">B4U80_06727</name>
</gene>
<feature type="binding site" evidence="8">
    <location>
        <position position="138"/>
    </location>
    <ligand>
        <name>Zn(2+)</name>
        <dbReference type="ChEBI" id="CHEBI:29105"/>
        <note>catalytic</note>
    </ligand>
</feature>
<dbReference type="PANTHER" id="PTHR10127">
    <property type="entry name" value="DISCOIDIN, CUB, EGF, LAMININ , AND ZINC METALLOPROTEASE DOMAIN CONTAINING"/>
    <property type="match status" value="1"/>
</dbReference>
<evidence type="ECO:0000256" key="1">
    <source>
        <dbReference type="ARBA" id="ARBA00011245"/>
    </source>
</evidence>
<comment type="caution">
    <text evidence="8">Lacks conserved residue(s) required for the propagation of feature annotation.</text>
</comment>
<feature type="domain" description="Peptidase M12A" evidence="10">
    <location>
        <begin position="46"/>
        <end position="247"/>
    </location>
</feature>
<keyword evidence="6 8" id="KW-0482">Metalloprotease</keyword>
<feature type="binding site" evidence="8">
    <location>
        <position position="142"/>
    </location>
    <ligand>
        <name>Zn(2+)</name>
        <dbReference type="ChEBI" id="CHEBI:29105"/>
        <note>catalytic</note>
    </ligand>
</feature>
<dbReference type="STRING" id="299467.A0A443SSB3"/>
<accession>A0A443SSB3</accession>
<dbReference type="SUPFAM" id="SSF55486">
    <property type="entry name" value="Metalloproteases ('zincins'), catalytic domain"/>
    <property type="match status" value="1"/>
</dbReference>
<dbReference type="SMART" id="SM00235">
    <property type="entry name" value="ZnMc"/>
    <property type="match status" value="1"/>
</dbReference>
<dbReference type="Gene3D" id="3.40.390.10">
    <property type="entry name" value="Collagenase (Catalytic Domain)"/>
    <property type="match status" value="1"/>
</dbReference>
<comment type="cofactor">
    <cofactor evidence="8 9">
        <name>Zn(2+)</name>
        <dbReference type="ChEBI" id="CHEBI:29105"/>
    </cofactor>
    <text evidence="8 9">Binds 1 zinc ion per subunit.</text>
</comment>
<dbReference type="EC" id="3.4.24.-" evidence="9"/>
<evidence type="ECO:0000256" key="7">
    <source>
        <dbReference type="ARBA" id="ARBA00025529"/>
    </source>
</evidence>
<dbReference type="GO" id="GO:0006508">
    <property type="term" value="P:proteolysis"/>
    <property type="evidence" value="ECO:0007669"/>
    <property type="project" value="UniProtKB-KW"/>
</dbReference>
<comment type="caution">
    <text evidence="11">The sequence shown here is derived from an EMBL/GenBank/DDBJ whole genome shotgun (WGS) entry which is preliminary data.</text>
</comment>
<comment type="function">
    <text evidence="7">Zinc metalloprotease. Provoques deadhesion of endothelial cells from cell cultures, and also degradation of fibronectin, fibrinogen and gelatin in vitro. Its role in the venom is not fully understood but it might act as a spreading factor that facilitates diffusion of other venom toxins. Alternatively, it might be involved in the proteolytic processing of other venom toxins or it might play a role in extra-oral digestion of prey.</text>
</comment>
<evidence type="ECO:0000256" key="9">
    <source>
        <dbReference type="RuleBase" id="RU361183"/>
    </source>
</evidence>
<evidence type="ECO:0000256" key="5">
    <source>
        <dbReference type="ARBA" id="ARBA00022833"/>
    </source>
</evidence>
<feature type="chain" id="PRO_5018816818" description="Metalloendopeptidase" evidence="9">
    <location>
        <begin position="22"/>
        <end position="250"/>
    </location>
</feature>
<dbReference type="VEuPathDB" id="VectorBase:LDEU001707"/>
<protein>
    <recommendedName>
        <fullName evidence="9">Metalloendopeptidase</fullName>
        <ecNumber evidence="9">3.4.24.-</ecNumber>
    </recommendedName>
</protein>
<keyword evidence="4 8" id="KW-0378">Hydrolase</keyword>
<dbReference type="OrthoDB" id="291007at2759"/>
<feature type="signal peptide" evidence="9">
    <location>
        <begin position="1"/>
        <end position="21"/>
    </location>
</feature>
<dbReference type="Pfam" id="PF01400">
    <property type="entry name" value="Astacin"/>
    <property type="match status" value="1"/>
</dbReference>
<keyword evidence="3 8" id="KW-0479">Metal-binding</keyword>
<keyword evidence="5 8" id="KW-0862">Zinc</keyword>
<dbReference type="PRINTS" id="PR00480">
    <property type="entry name" value="ASTACIN"/>
</dbReference>
<dbReference type="EMBL" id="NCKV01000544">
    <property type="protein sequence ID" value="RWS30335.1"/>
    <property type="molecule type" value="Genomic_DNA"/>
</dbReference>
<dbReference type="InterPro" id="IPR024079">
    <property type="entry name" value="MetalloPept_cat_dom_sf"/>
</dbReference>
<organism evidence="11 12">
    <name type="scientific">Leptotrombidium deliense</name>
    <dbReference type="NCBI Taxonomy" id="299467"/>
    <lineage>
        <taxon>Eukaryota</taxon>
        <taxon>Metazoa</taxon>
        <taxon>Ecdysozoa</taxon>
        <taxon>Arthropoda</taxon>
        <taxon>Chelicerata</taxon>
        <taxon>Arachnida</taxon>
        <taxon>Acari</taxon>
        <taxon>Acariformes</taxon>
        <taxon>Trombidiformes</taxon>
        <taxon>Prostigmata</taxon>
        <taxon>Anystina</taxon>
        <taxon>Parasitengona</taxon>
        <taxon>Trombiculoidea</taxon>
        <taxon>Trombiculidae</taxon>
        <taxon>Leptotrombidium</taxon>
    </lineage>
</organism>
<keyword evidence="12" id="KW-1185">Reference proteome</keyword>
<evidence type="ECO:0000313" key="12">
    <source>
        <dbReference type="Proteomes" id="UP000288716"/>
    </source>
</evidence>
<dbReference type="GO" id="GO:0008270">
    <property type="term" value="F:zinc ion binding"/>
    <property type="evidence" value="ECO:0007669"/>
    <property type="project" value="UniProtKB-UniRule"/>
</dbReference>
<dbReference type="PROSITE" id="PS51864">
    <property type="entry name" value="ASTACIN"/>
    <property type="match status" value="1"/>
</dbReference>
<dbReference type="CDD" id="cd04280">
    <property type="entry name" value="ZnMc_astacin_like"/>
    <property type="match status" value="1"/>
</dbReference>
<comment type="subunit">
    <text evidence="1">Monomer.</text>
</comment>
<name>A0A443SSB3_9ACAR</name>
<dbReference type="InterPro" id="IPR034035">
    <property type="entry name" value="Astacin-like_dom"/>
</dbReference>
<dbReference type="AlphaFoldDB" id="A0A443SSB3"/>
<proteinExistence type="predicted"/>
<feature type="binding site" evidence="8">
    <location>
        <position position="148"/>
    </location>
    <ligand>
        <name>Zn(2+)</name>
        <dbReference type="ChEBI" id="CHEBI:29105"/>
        <note>catalytic</note>
    </ligand>
</feature>
<evidence type="ECO:0000256" key="8">
    <source>
        <dbReference type="PROSITE-ProRule" id="PRU01211"/>
    </source>
</evidence>
<evidence type="ECO:0000313" key="11">
    <source>
        <dbReference type="EMBL" id="RWS30335.1"/>
    </source>
</evidence>
<reference evidence="11 12" key="1">
    <citation type="journal article" date="2018" name="Gigascience">
        <title>Genomes of trombidid mites reveal novel predicted allergens and laterally-transferred genes associated with secondary metabolism.</title>
        <authorList>
            <person name="Dong X."/>
            <person name="Chaisiri K."/>
            <person name="Xia D."/>
            <person name="Armstrong S.D."/>
            <person name="Fang Y."/>
            <person name="Donnelly M.J."/>
            <person name="Kadowaki T."/>
            <person name="McGarry J.W."/>
            <person name="Darby A.C."/>
            <person name="Makepeace B.L."/>
        </authorList>
    </citation>
    <scope>NUCLEOTIDE SEQUENCE [LARGE SCALE GENOMIC DNA]</scope>
    <source>
        <strain evidence="11">UoL-UT</strain>
    </source>
</reference>
<dbReference type="GO" id="GO:0004222">
    <property type="term" value="F:metalloendopeptidase activity"/>
    <property type="evidence" value="ECO:0007669"/>
    <property type="project" value="UniProtKB-UniRule"/>
</dbReference>
<dbReference type="InterPro" id="IPR001506">
    <property type="entry name" value="Peptidase_M12A"/>
</dbReference>